<feature type="transmembrane region" description="Helical" evidence="1">
    <location>
        <begin position="270"/>
        <end position="290"/>
    </location>
</feature>
<dbReference type="Pfam" id="PF00535">
    <property type="entry name" value="Glycos_transf_2"/>
    <property type="match status" value="1"/>
</dbReference>
<dbReference type="GO" id="GO:0016740">
    <property type="term" value="F:transferase activity"/>
    <property type="evidence" value="ECO:0007669"/>
    <property type="project" value="UniProtKB-KW"/>
</dbReference>
<evidence type="ECO:0000256" key="1">
    <source>
        <dbReference type="SAM" id="Phobius"/>
    </source>
</evidence>
<feature type="domain" description="Glycosyltransferase 2-like" evidence="2">
    <location>
        <begin position="12"/>
        <end position="175"/>
    </location>
</feature>
<dbReference type="PANTHER" id="PTHR48090:SF8">
    <property type="entry name" value="GLYCOSYLTRANSFERASE CSBB-RELATED"/>
    <property type="match status" value="1"/>
</dbReference>
<keyword evidence="4" id="KW-1185">Reference proteome</keyword>
<dbReference type="InterPro" id="IPR050256">
    <property type="entry name" value="Glycosyltransferase_2"/>
</dbReference>
<dbReference type="InterPro" id="IPR029044">
    <property type="entry name" value="Nucleotide-diphossugar_trans"/>
</dbReference>
<feature type="transmembrane region" description="Helical" evidence="1">
    <location>
        <begin position="232"/>
        <end position="258"/>
    </location>
</feature>
<accession>A0ABM7V9W2</accession>
<protein>
    <submittedName>
        <fullName evidence="3">Glycosyl transferase</fullName>
    </submittedName>
</protein>
<evidence type="ECO:0000259" key="2">
    <source>
        <dbReference type="Pfam" id="PF00535"/>
    </source>
</evidence>
<dbReference type="SUPFAM" id="SSF53448">
    <property type="entry name" value="Nucleotide-diphospho-sugar transferases"/>
    <property type="match status" value="1"/>
</dbReference>
<keyword evidence="3" id="KW-0808">Transferase</keyword>
<dbReference type="EMBL" id="AP025225">
    <property type="protein sequence ID" value="BDB96583.1"/>
    <property type="molecule type" value="Genomic_DNA"/>
</dbReference>
<sequence length="316" mass="36199">MNDVGSRKRLISVVTSAFNEDTCIDALADALKKVFHKEPAYDFEVVIVDNGSSDMTYDKAAEIHKNDPRFKVLRLTRNFYIDGGISAGYAHCSGDAAIYIAADLQEPVELIHDFLRKWEEGYVNVYGVIRERKDFSKLRYFNSKLFYEVLYRFTGGSFIKNVADFRLMDRELYKTLNKMEERNRILRGLVSWMGGKSIGIPYDRKDRVAGKTKADTRSVVIFALKALFNFSYVPLVFTTVIGCALSGLSFFMLFVWSIKFMFWGVPFKGYGTIMGVMLLLFGFVFIMLGIMGKYISMIFDEVKARPNFIVQDKLGF</sequence>
<dbReference type="RefSeq" id="WP_236865060.1">
    <property type="nucleotide sequence ID" value="NZ_AP025225.1"/>
</dbReference>
<dbReference type="PANTHER" id="PTHR48090">
    <property type="entry name" value="UNDECAPRENYL-PHOSPHATE 4-DEOXY-4-FORMAMIDO-L-ARABINOSE TRANSFERASE-RELATED"/>
    <property type="match status" value="1"/>
</dbReference>
<evidence type="ECO:0000313" key="3">
    <source>
        <dbReference type="EMBL" id="BDB96583.1"/>
    </source>
</evidence>
<reference evidence="3" key="1">
    <citation type="submission" date="2021-10" db="EMBL/GenBank/DDBJ databases">
        <title>Genome Sequence of The Candidatus Hydrogeosomobacter endosymbioticus, an Intracellular Bacterial Symbiont of the Anaerobic Ciliate GW7.</title>
        <authorList>
            <person name="Shiohama Y."/>
            <person name="Shinzato N."/>
        </authorList>
    </citation>
    <scope>NUCLEOTIDE SEQUENCE [LARGE SCALE GENOMIC DNA]</scope>
    <source>
        <strain evidence="3">200920</strain>
    </source>
</reference>
<evidence type="ECO:0000313" key="4">
    <source>
        <dbReference type="Proteomes" id="UP001320209"/>
    </source>
</evidence>
<keyword evidence="1" id="KW-0472">Membrane</keyword>
<proteinExistence type="predicted"/>
<organism evidence="3 4">
    <name type="scientific">Candidatus Hydrogenosomobacter endosymbioticus</name>
    <dbReference type="NCBI Taxonomy" id="2558174"/>
    <lineage>
        <taxon>Bacteria</taxon>
        <taxon>Pseudomonadati</taxon>
        <taxon>Pseudomonadota</taxon>
        <taxon>Alphaproteobacteria</taxon>
        <taxon>Holosporales</taxon>
        <taxon>Holosporaceae</taxon>
        <taxon>Candidatus Hydrogenosomobacter</taxon>
    </lineage>
</organism>
<dbReference type="Gene3D" id="3.90.550.10">
    <property type="entry name" value="Spore Coat Polysaccharide Biosynthesis Protein SpsA, Chain A"/>
    <property type="match status" value="1"/>
</dbReference>
<dbReference type="CDD" id="cd04187">
    <property type="entry name" value="DPM1_like_bac"/>
    <property type="match status" value="1"/>
</dbReference>
<dbReference type="InterPro" id="IPR001173">
    <property type="entry name" value="Glyco_trans_2-like"/>
</dbReference>
<keyword evidence="1" id="KW-0812">Transmembrane</keyword>
<gene>
    <name evidence="3" type="ORF">HYD_7160</name>
</gene>
<keyword evidence="1" id="KW-1133">Transmembrane helix</keyword>
<dbReference type="Proteomes" id="UP001320209">
    <property type="component" value="Chromosome"/>
</dbReference>
<name>A0ABM7V9W2_9PROT</name>